<feature type="domain" description="Guanylate cyclase" evidence="1">
    <location>
        <begin position="46"/>
        <end position="181"/>
    </location>
</feature>
<proteinExistence type="predicted"/>
<dbReference type="GO" id="GO:0004016">
    <property type="term" value="F:adenylate cyclase activity"/>
    <property type="evidence" value="ECO:0007669"/>
    <property type="project" value="UniProtKB-ARBA"/>
</dbReference>
<organism evidence="2 3">
    <name type="scientific">Streptomyces griseorubiginosus</name>
    <dbReference type="NCBI Taxonomy" id="67304"/>
    <lineage>
        <taxon>Bacteria</taxon>
        <taxon>Bacillati</taxon>
        <taxon>Actinomycetota</taxon>
        <taxon>Actinomycetes</taxon>
        <taxon>Kitasatosporales</taxon>
        <taxon>Streptomycetaceae</taxon>
        <taxon>Streptomyces</taxon>
    </lineage>
</organism>
<keyword evidence="3" id="KW-1185">Reference proteome</keyword>
<name>A0A124HVE6_9ACTN</name>
<dbReference type="EMBL" id="LMWV01000051">
    <property type="protein sequence ID" value="KUN58196.1"/>
    <property type="molecule type" value="Genomic_DNA"/>
</dbReference>
<dbReference type="RefSeq" id="WP_062247003.1">
    <property type="nucleotide sequence ID" value="NZ_KQ948754.1"/>
</dbReference>
<protein>
    <recommendedName>
        <fullName evidence="1">Guanylate cyclase domain-containing protein</fullName>
    </recommendedName>
</protein>
<dbReference type="GO" id="GO:0035556">
    <property type="term" value="P:intracellular signal transduction"/>
    <property type="evidence" value="ECO:0007669"/>
    <property type="project" value="InterPro"/>
</dbReference>
<dbReference type="InterPro" id="IPR001054">
    <property type="entry name" value="A/G_cyclase"/>
</dbReference>
<evidence type="ECO:0000259" key="1">
    <source>
        <dbReference type="PROSITE" id="PS50125"/>
    </source>
</evidence>
<dbReference type="GO" id="GO:0009190">
    <property type="term" value="P:cyclic nucleotide biosynthetic process"/>
    <property type="evidence" value="ECO:0007669"/>
    <property type="project" value="InterPro"/>
</dbReference>
<gene>
    <name evidence="2" type="ORF">AQJ54_42715</name>
</gene>
<evidence type="ECO:0000313" key="3">
    <source>
        <dbReference type="Proteomes" id="UP000054375"/>
    </source>
</evidence>
<dbReference type="Gene3D" id="3.30.70.1230">
    <property type="entry name" value="Nucleotide cyclase"/>
    <property type="match status" value="1"/>
</dbReference>
<dbReference type="SUPFAM" id="SSF55073">
    <property type="entry name" value="Nucleotide cyclase"/>
    <property type="match status" value="1"/>
</dbReference>
<dbReference type="InterPro" id="IPR029787">
    <property type="entry name" value="Nucleotide_cyclase"/>
</dbReference>
<evidence type="ECO:0000313" key="2">
    <source>
        <dbReference type="EMBL" id="KUN58196.1"/>
    </source>
</evidence>
<dbReference type="Proteomes" id="UP000054375">
    <property type="component" value="Unassembled WGS sequence"/>
</dbReference>
<comment type="caution">
    <text evidence="2">The sequence shown here is derived from an EMBL/GenBank/DDBJ whole genome shotgun (WGS) entry which is preliminary data.</text>
</comment>
<dbReference type="PROSITE" id="PS50125">
    <property type="entry name" value="GUANYLATE_CYCLASE_2"/>
    <property type="match status" value="1"/>
</dbReference>
<accession>A0A124HVE6</accession>
<reference evidence="2 3" key="1">
    <citation type="submission" date="2015-10" db="EMBL/GenBank/DDBJ databases">
        <title>Draft genome sequence of Streptomyces griseorubiginosus DSM 40469, type strain for the species Streptomyces griseorubiginosus.</title>
        <authorList>
            <person name="Ruckert C."/>
            <person name="Winkler A."/>
            <person name="Kalinowski J."/>
            <person name="Kampfer P."/>
            <person name="Glaeser S."/>
        </authorList>
    </citation>
    <scope>NUCLEOTIDE SEQUENCE [LARGE SCALE GENOMIC DNA]</scope>
    <source>
        <strain evidence="2 3">DSM 40469</strain>
    </source>
</reference>
<sequence>MSLGAQIWGDLGELVGTPWSVRNGRVVPEPEDVKLFPNDAVKLDAVYFYADLIGSTKLARDFSWQTAGKVIRAALRTASTIIKSYGGEIRSYDGDRVMAIFLEGARNTTAAECALKINYAMQYMVQPSLYAELPDLERAEFAVRMNMGIASGEAYVTRAGVRGTSDLVSIGRAPNVAAKLSDIRDAEYYYRTYITESVYQSLLDPSKFDNDGSDMWRRFVTEVGGERMITYRSSYTWGIV</sequence>
<dbReference type="AlphaFoldDB" id="A0A124HVE6"/>